<dbReference type="PANTHER" id="PTHR21301:SF10">
    <property type="entry name" value="REVERSE TRANSCRIPTASE DOMAIN-CONTAINING PROTEIN"/>
    <property type="match status" value="1"/>
</dbReference>
<organism evidence="2 3">
    <name type="scientific">Pocillopora meandrina</name>
    <dbReference type="NCBI Taxonomy" id="46732"/>
    <lineage>
        <taxon>Eukaryota</taxon>
        <taxon>Metazoa</taxon>
        <taxon>Cnidaria</taxon>
        <taxon>Anthozoa</taxon>
        <taxon>Hexacorallia</taxon>
        <taxon>Scleractinia</taxon>
        <taxon>Astrocoeniina</taxon>
        <taxon>Pocilloporidae</taxon>
        <taxon>Pocillopora</taxon>
    </lineage>
</organism>
<dbReference type="InterPro" id="IPR000305">
    <property type="entry name" value="GIY-YIG_endonuc"/>
</dbReference>
<evidence type="ECO:0000259" key="1">
    <source>
        <dbReference type="PROSITE" id="PS50164"/>
    </source>
</evidence>
<sequence>MIYNSNPSIITSVYRKKTFTGLLTNYFSFTPMMYKLGLIRTLVDRVYKINNSWVGFHKDVQKLIFLLRKNCFPSSVIDRIISRHLAKSYNPSPTHNATLNSGNPSSHYFKLPYVGRFSDIAQTKLRHLLKRYCRPDLDIKLVFNTFKLRNLFSVKDSVPPGLRSRVVYKFSCAGCNAGYIGETTRHICTRVREHLLSDKTSHIYKHLQSSKACLDSCGTECFTILDSAASKYKIKIKEALHIKWDKPILNQQLKHLELSLSF</sequence>
<evidence type="ECO:0000313" key="3">
    <source>
        <dbReference type="Proteomes" id="UP001159428"/>
    </source>
</evidence>
<dbReference type="EMBL" id="CALNXJ010000118">
    <property type="protein sequence ID" value="CAH3165500.1"/>
    <property type="molecule type" value="Genomic_DNA"/>
</dbReference>
<dbReference type="PROSITE" id="PS50164">
    <property type="entry name" value="GIY_YIG"/>
    <property type="match status" value="1"/>
</dbReference>
<keyword evidence="3" id="KW-1185">Reference proteome</keyword>
<dbReference type="AlphaFoldDB" id="A0AAU9Y0T8"/>
<reference evidence="2 3" key="1">
    <citation type="submission" date="2022-05" db="EMBL/GenBank/DDBJ databases">
        <authorList>
            <consortium name="Genoscope - CEA"/>
            <person name="William W."/>
        </authorList>
    </citation>
    <scope>NUCLEOTIDE SEQUENCE [LARGE SCALE GENOMIC DNA]</scope>
</reference>
<gene>
    <name evidence="2" type="ORF">PMEA_00003512</name>
</gene>
<evidence type="ECO:0000313" key="2">
    <source>
        <dbReference type="EMBL" id="CAH3165500.1"/>
    </source>
</evidence>
<feature type="domain" description="GIY-YIG" evidence="1">
    <location>
        <begin position="163"/>
        <end position="251"/>
    </location>
</feature>
<comment type="caution">
    <text evidence="2">The sequence shown here is derived from an EMBL/GenBank/DDBJ whole genome shotgun (WGS) entry which is preliminary data.</text>
</comment>
<dbReference type="InterPro" id="IPR058912">
    <property type="entry name" value="HTH_animal"/>
</dbReference>
<dbReference type="Proteomes" id="UP001159428">
    <property type="component" value="Unassembled WGS sequence"/>
</dbReference>
<protein>
    <recommendedName>
        <fullName evidence="1">GIY-YIG domain-containing protein</fullName>
    </recommendedName>
</protein>
<dbReference type="PANTHER" id="PTHR21301">
    <property type="entry name" value="REVERSE TRANSCRIPTASE"/>
    <property type="match status" value="1"/>
</dbReference>
<dbReference type="Pfam" id="PF26215">
    <property type="entry name" value="HTH_animal"/>
    <property type="match status" value="1"/>
</dbReference>
<accession>A0AAU9Y0T8</accession>
<proteinExistence type="predicted"/>
<name>A0AAU9Y0T8_9CNID</name>